<evidence type="ECO:0000313" key="7">
    <source>
        <dbReference type="EMBL" id="TDR37871.1"/>
    </source>
</evidence>
<keyword evidence="4" id="KW-0732">Signal</keyword>
<dbReference type="Gene3D" id="2.30.40.10">
    <property type="entry name" value="Urease, subunit C, domain 1"/>
    <property type="match status" value="1"/>
</dbReference>
<keyword evidence="1" id="KW-0479">Metal-binding</keyword>
<sequence>MRIAALFVAVLTTAAMPPAGNSAPATTIYSGGKIVTMNPAQPSAEAVVVQDGRIVAVGSAADARRDHADAELVDLAGKTLLPGFIDGHSHFSQAAISLSWVNVSPPPISSGADAKSVVDLLKNSAAYKAVLAARAAGNANAILMGFGYDDSIASMPCYDSSSTPCRRGLTHDDLDAAFADIPVILVHVSMHGGLLNKAALTTSFGGKPAIGLAPTSPLYADSQRKPAPNDKELVGILMETPWLALVSSLPPITQDAFSASLDGAQQLYASYGYTTLHDSPIDPNILPLYFVAAGQKKLYLDLVGYSDPVTFFQPAILQTDFRGPYANHFRLAGVKTIVDGSPQARTALFQQPYVGTGPSGLPFWRGNPPSTNQQELSVLLSTAYQHKAQVLAHINGDAAVEMLLIAHRDAGAPKGMRTTPIHAQFVNPAQLAQFAEYEFTPSFFTAHAYYWGDIHRINLGSKRADFLSPMKSGNRLGLHMTNHSDFIVTPPDPLFILWSSLRRVSRSGAVIGASERLTPAEGLKALTADGAYQYFEETTKGTLAPGKVADFVILDGNPLEMADRPDDILRIAVLQTVKDGKTVFTCATPCAPRRAVDLILAGMKK</sequence>
<dbReference type="Gene3D" id="3.20.20.140">
    <property type="entry name" value="Metal-dependent hydrolases"/>
    <property type="match status" value="1"/>
</dbReference>
<keyword evidence="2" id="KW-0378">Hydrolase</keyword>
<evidence type="ECO:0000256" key="1">
    <source>
        <dbReference type="ARBA" id="ARBA00022723"/>
    </source>
</evidence>
<evidence type="ECO:0000313" key="8">
    <source>
        <dbReference type="Proteomes" id="UP000295293"/>
    </source>
</evidence>
<dbReference type="RefSeq" id="WP_166654357.1">
    <property type="nucleotide sequence ID" value="NZ_SNZH01000023.1"/>
</dbReference>
<name>A0A4R6YKY9_9GAMM</name>
<dbReference type="PANTHER" id="PTHR22642">
    <property type="entry name" value="IMIDAZOLONEPROPIONASE"/>
    <property type="match status" value="1"/>
</dbReference>
<feature type="chain" id="PRO_5020855508" evidence="4">
    <location>
        <begin position="20"/>
        <end position="605"/>
    </location>
</feature>
<feature type="domain" description="Aminodeoxyfutalosine deaminase/Imidazolonepropionase-like composite" evidence="6">
    <location>
        <begin position="46"/>
        <end position="70"/>
    </location>
</feature>
<protein>
    <submittedName>
        <fullName evidence="7">Uncharacterized protein</fullName>
    </submittedName>
</protein>
<feature type="domain" description="Amidohydrolase 3" evidence="5">
    <location>
        <begin position="71"/>
        <end position="584"/>
    </location>
</feature>
<dbReference type="EMBL" id="SNZH01000023">
    <property type="protein sequence ID" value="TDR37871.1"/>
    <property type="molecule type" value="Genomic_DNA"/>
</dbReference>
<keyword evidence="3" id="KW-0862">Zinc</keyword>
<dbReference type="Gene3D" id="3.10.310.70">
    <property type="match status" value="1"/>
</dbReference>
<dbReference type="Pfam" id="PF07969">
    <property type="entry name" value="Amidohydro_3"/>
    <property type="match status" value="1"/>
</dbReference>
<dbReference type="InterPro" id="IPR032466">
    <property type="entry name" value="Metal_Hydrolase"/>
</dbReference>
<accession>A0A4R6YKY9</accession>
<dbReference type="InterPro" id="IPR011059">
    <property type="entry name" value="Metal-dep_hydrolase_composite"/>
</dbReference>
<dbReference type="GO" id="GO:0016810">
    <property type="term" value="F:hydrolase activity, acting on carbon-nitrogen (but not peptide) bonds"/>
    <property type="evidence" value="ECO:0007669"/>
    <property type="project" value="InterPro"/>
</dbReference>
<evidence type="ECO:0000256" key="2">
    <source>
        <dbReference type="ARBA" id="ARBA00022801"/>
    </source>
</evidence>
<dbReference type="PANTHER" id="PTHR22642:SF2">
    <property type="entry name" value="PROTEIN LONG AFTER FAR-RED 3"/>
    <property type="match status" value="1"/>
</dbReference>
<dbReference type="CDD" id="cd01300">
    <property type="entry name" value="YtcJ_like"/>
    <property type="match status" value="1"/>
</dbReference>
<dbReference type="InterPro" id="IPR054418">
    <property type="entry name" value="MQNX/HUTI_composite_N"/>
</dbReference>
<evidence type="ECO:0000256" key="3">
    <source>
        <dbReference type="ARBA" id="ARBA00022833"/>
    </source>
</evidence>
<feature type="signal peptide" evidence="4">
    <location>
        <begin position="1"/>
        <end position="19"/>
    </location>
</feature>
<comment type="caution">
    <text evidence="7">The sequence shown here is derived from an EMBL/GenBank/DDBJ whole genome shotgun (WGS) entry which is preliminary data.</text>
</comment>
<reference evidence="7 8" key="1">
    <citation type="submission" date="2019-03" db="EMBL/GenBank/DDBJ databases">
        <title>Genomic Encyclopedia of Type Strains, Phase IV (KMG-IV): sequencing the most valuable type-strain genomes for metagenomic binning, comparative biology and taxonomic classification.</title>
        <authorList>
            <person name="Goeker M."/>
        </authorList>
    </citation>
    <scope>NUCLEOTIDE SEQUENCE [LARGE SCALE GENOMIC DNA]</scope>
    <source>
        <strain evidence="7 8">DSM 21667</strain>
    </source>
</reference>
<dbReference type="SUPFAM" id="SSF51338">
    <property type="entry name" value="Composite domain of metallo-dependent hydrolases"/>
    <property type="match status" value="1"/>
</dbReference>
<evidence type="ECO:0000259" key="5">
    <source>
        <dbReference type="Pfam" id="PF07969"/>
    </source>
</evidence>
<evidence type="ECO:0000259" key="6">
    <source>
        <dbReference type="Pfam" id="PF22039"/>
    </source>
</evidence>
<organism evidence="7 8">
    <name type="scientific">Tahibacter aquaticus</name>
    <dbReference type="NCBI Taxonomy" id="520092"/>
    <lineage>
        <taxon>Bacteria</taxon>
        <taxon>Pseudomonadati</taxon>
        <taxon>Pseudomonadota</taxon>
        <taxon>Gammaproteobacteria</taxon>
        <taxon>Lysobacterales</taxon>
        <taxon>Rhodanobacteraceae</taxon>
        <taxon>Tahibacter</taxon>
    </lineage>
</organism>
<evidence type="ECO:0000256" key="4">
    <source>
        <dbReference type="SAM" id="SignalP"/>
    </source>
</evidence>
<gene>
    <name evidence="7" type="ORF">DFR29_12345</name>
</gene>
<dbReference type="InterPro" id="IPR013108">
    <property type="entry name" value="Amidohydro_3"/>
</dbReference>
<dbReference type="SUPFAM" id="SSF51556">
    <property type="entry name" value="Metallo-dependent hydrolases"/>
    <property type="match status" value="1"/>
</dbReference>
<dbReference type="InterPro" id="IPR033932">
    <property type="entry name" value="YtcJ-like"/>
</dbReference>
<dbReference type="GO" id="GO:0046872">
    <property type="term" value="F:metal ion binding"/>
    <property type="evidence" value="ECO:0007669"/>
    <property type="project" value="UniProtKB-KW"/>
</dbReference>
<proteinExistence type="predicted"/>
<dbReference type="AlphaFoldDB" id="A0A4R6YKY9"/>
<dbReference type="Proteomes" id="UP000295293">
    <property type="component" value="Unassembled WGS sequence"/>
</dbReference>
<keyword evidence="8" id="KW-1185">Reference proteome</keyword>
<dbReference type="Pfam" id="PF22039">
    <property type="entry name" value="HUTI_composite_bact"/>
    <property type="match status" value="1"/>
</dbReference>